<dbReference type="RefSeq" id="WP_176809431.1">
    <property type="nucleotide sequence ID" value="NZ_CP055306.1"/>
</dbReference>
<protein>
    <submittedName>
        <fullName evidence="3">DNA-processing protein DprA</fullName>
    </submittedName>
</protein>
<evidence type="ECO:0000259" key="2">
    <source>
        <dbReference type="Pfam" id="PF02481"/>
    </source>
</evidence>
<dbReference type="EMBL" id="CP055306">
    <property type="protein sequence ID" value="QLB39745.1"/>
    <property type="molecule type" value="Genomic_DNA"/>
</dbReference>
<keyword evidence="4" id="KW-1185">Reference proteome</keyword>
<name>A0A7D5DX09_9PAST</name>
<dbReference type="AlphaFoldDB" id="A0A7D5DX09"/>
<dbReference type="Pfam" id="PF02481">
    <property type="entry name" value="DNA_processg_A"/>
    <property type="match status" value="1"/>
</dbReference>
<sequence>MKYTENALNILTTKTFKGIGDAWINKHLTKPLSFEIIVQLLQKDSKCKDNVDEDIFLKIRRNLESILTSKLENHCDGITAIGDDNFPKYRGNVKESERPNVLFYRGDLNLLSDENKNIAVIGVLNPDKSTEADERKIVHYLVQKNAVIVSGLALGCDTIAHDETVKSNGVTVAILPSPLNKIIPRENKKLADDIVANGGLLITEYYEQPKSAQENAGRFVKRDRLQALFSDAVLLSASYNIDSKDPNSPQIDSGSKHALEKAKEYGLQQAVIYNNKYAHNPKYDLNRFIIQDNKSAIILNPDNFFKELDTLFYSQNTQSIFQEIQYEGSTDDLFSLNPPEDSSNLFYLESTTNGVIITKNKKSFPIKTGDVINNGVKIILEYCLNQQCYTATIQNNIGFIKCFSDKEKQEYILAIKIDILNNEEDKKKFLKFFHP</sequence>
<dbReference type="PANTHER" id="PTHR43022:SF1">
    <property type="entry name" value="PROTEIN SMF"/>
    <property type="match status" value="1"/>
</dbReference>
<reference evidence="3 4" key="1">
    <citation type="submission" date="2020-06" db="EMBL/GenBank/DDBJ databases">
        <title>Mannheimia pernigra sp. nov. isolated from bovine respiratory tract.</title>
        <authorList>
            <person name="Kuhnert P."/>
            <person name="Akarsu-Egger H."/>
        </authorList>
    </citation>
    <scope>NUCLEOTIDE SEQUENCE [LARGE SCALE GENOMIC DNA]</scope>
    <source>
        <strain evidence="3 4">BNO311</strain>
    </source>
</reference>
<comment type="similarity">
    <text evidence="1">Belongs to the DprA/Smf family.</text>
</comment>
<gene>
    <name evidence="3" type="ORF">HV559_01990</name>
</gene>
<evidence type="ECO:0000256" key="1">
    <source>
        <dbReference type="ARBA" id="ARBA00006525"/>
    </source>
</evidence>
<dbReference type="Proteomes" id="UP000509660">
    <property type="component" value="Chromosome"/>
</dbReference>
<dbReference type="InterPro" id="IPR057666">
    <property type="entry name" value="DrpA_SLOG"/>
</dbReference>
<accession>A0A7D5DX09</accession>
<feature type="domain" description="Smf/DprA SLOG" evidence="2">
    <location>
        <begin position="79"/>
        <end position="235"/>
    </location>
</feature>
<dbReference type="SUPFAM" id="SSF102405">
    <property type="entry name" value="MCP/YpsA-like"/>
    <property type="match status" value="1"/>
</dbReference>
<dbReference type="InterPro" id="IPR003488">
    <property type="entry name" value="DprA"/>
</dbReference>
<dbReference type="GO" id="GO:0009294">
    <property type="term" value="P:DNA-mediated transformation"/>
    <property type="evidence" value="ECO:0007669"/>
    <property type="project" value="InterPro"/>
</dbReference>
<evidence type="ECO:0000313" key="3">
    <source>
        <dbReference type="EMBL" id="QLB39745.1"/>
    </source>
</evidence>
<evidence type="ECO:0000313" key="4">
    <source>
        <dbReference type="Proteomes" id="UP000509660"/>
    </source>
</evidence>
<dbReference type="PANTHER" id="PTHR43022">
    <property type="entry name" value="PROTEIN SMF"/>
    <property type="match status" value="1"/>
</dbReference>
<organism evidence="3 4">
    <name type="scientific">Mannheimia pernigra</name>
    <dbReference type="NCBI Taxonomy" id="111844"/>
    <lineage>
        <taxon>Bacteria</taxon>
        <taxon>Pseudomonadati</taxon>
        <taxon>Pseudomonadota</taxon>
        <taxon>Gammaproteobacteria</taxon>
        <taxon>Pasteurellales</taxon>
        <taxon>Pasteurellaceae</taxon>
        <taxon>Mannheimia</taxon>
    </lineage>
</organism>
<proteinExistence type="inferred from homology"/>
<dbReference type="Gene3D" id="3.40.50.450">
    <property type="match status" value="1"/>
</dbReference>